<gene>
    <name evidence="2" type="ORF">J5N97_024546</name>
</gene>
<evidence type="ECO:0000256" key="1">
    <source>
        <dbReference type="SAM" id="Phobius"/>
    </source>
</evidence>
<keyword evidence="1" id="KW-0472">Membrane</keyword>
<dbReference type="PANTHER" id="PTHR35718">
    <property type="entry name" value="EXPRESSED PROTEIN"/>
    <property type="match status" value="1"/>
</dbReference>
<protein>
    <submittedName>
        <fullName evidence="2">Uncharacterized protein</fullName>
    </submittedName>
</protein>
<proteinExistence type="predicted"/>
<dbReference type="PANTHER" id="PTHR35718:SF1">
    <property type="entry name" value="EXPRESSED PROTEIN"/>
    <property type="match status" value="1"/>
</dbReference>
<organism evidence="2 3">
    <name type="scientific">Dioscorea zingiberensis</name>
    <dbReference type="NCBI Taxonomy" id="325984"/>
    <lineage>
        <taxon>Eukaryota</taxon>
        <taxon>Viridiplantae</taxon>
        <taxon>Streptophyta</taxon>
        <taxon>Embryophyta</taxon>
        <taxon>Tracheophyta</taxon>
        <taxon>Spermatophyta</taxon>
        <taxon>Magnoliopsida</taxon>
        <taxon>Liliopsida</taxon>
        <taxon>Dioscoreales</taxon>
        <taxon>Dioscoreaceae</taxon>
        <taxon>Dioscorea</taxon>
    </lineage>
</organism>
<evidence type="ECO:0000313" key="2">
    <source>
        <dbReference type="EMBL" id="KAJ0967629.1"/>
    </source>
</evidence>
<evidence type="ECO:0000313" key="3">
    <source>
        <dbReference type="Proteomes" id="UP001085076"/>
    </source>
</evidence>
<accession>A0A9D5C777</accession>
<keyword evidence="1" id="KW-0812">Transmembrane</keyword>
<feature type="transmembrane region" description="Helical" evidence="1">
    <location>
        <begin position="95"/>
        <end position="120"/>
    </location>
</feature>
<keyword evidence="3" id="KW-1185">Reference proteome</keyword>
<sequence length="139" mass="14907">MRCDLLCVWLTSSRFFRTSGQQQHPPLQQRAPHGLAFESPVALSPSAFEFFHPNYPPNGAAANAPLPVSMARADRVVESAWEATKSSGGFRGPGAGGVVATVIGVACVVLVAVGISYYYLVSKRKSETAKAIVQFHPYV</sequence>
<keyword evidence="1" id="KW-1133">Transmembrane helix</keyword>
<comment type="caution">
    <text evidence="2">The sequence shown here is derived from an EMBL/GenBank/DDBJ whole genome shotgun (WGS) entry which is preliminary data.</text>
</comment>
<reference evidence="2" key="2">
    <citation type="journal article" date="2022" name="Hortic Res">
        <title>The genome of Dioscorea zingiberensis sheds light on the biosynthesis, origin and evolution of the medicinally important diosgenin saponins.</title>
        <authorList>
            <person name="Li Y."/>
            <person name="Tan C."/>
            <person name="Li Z."/>
            <person name="Guo J."/>
            <person name="Li S."/>
            <person name="Chen X."/>
            <person name="Wang C."/>
            <person name="Dai X."/>
            <person name="Yang H."/>
            <person name="Song W."/>
            <person name="Hou L."/>
            <person name="Xu J."/>
            <person name="Tong Z."/>
            <person name="Xu A."/>
            <person name="Yuan X."/>
            <person name="Wang W."/>
            <person name="Yang Q."/>
            <person name="Chen L."/>
            <person name="Sun Z."/>
            <person name="Wang K."/>
            <person name="Pan B."/>
            <person name="Chen J."/>
            <person name="Bao Y."/>
            <person name="Liu F."/>
            <person name="Qi X."/>
            <person name="Gang D.R."/>
            <person name="Wen J."/>
            <person name="Li J."/>
        </authorList>
    </citation>
    <scope>NUCLEOTIDE SEQUENCE</scope>
    <source>
        <strain evidence="2">Dzin_1.0</strain>
    </source>
</reference>
<name>A0A9D5C777_9LILI</name>
<dbReference type="Proteomes" id="UP001085076">
    <property type="component" value="Miscellaneous, Linkage group lg07"/>
</dbReference>
<dbReference type="OrthoDB" id="693479at2759"/>
<dbReference type="AlphaFoldDB" id="A0A9D5C777"/>
<reference evidence="2" key="1">
    <citation type="submission" date="2021-03" db="EMBL/GenBank/DDBJ databases">
        <authorList>
            <person name="Li Z."/>
            <person name="Yang C."/>
        </authorList>
    </citation>
    <scope>NUCLEOTIDE SEQUENCE</scope>
    <source>
        <strain evidence="2">Dzin_1.0</strain>
        <tissue evidence="2">Leaf</tissue>
    </source>
</reference>
<dbReference type="EMBL" id="JAGGNH010000007">
    <property type="protein sequence ID" value="KAJ0967629.1"/>
    <property type="molecule type" value="Genomic_DNA"/>
</dbReference>